<name>A0ACC2KZS4_PERAE</name>
<proteinExistence type="predicted"/>
<organism evidence="1 2">
    <name type="scientific">Persea americana</name>
    <name type="common">Avocado</name>
    <dbReference type="NCBI Taxonomy" id="3435"/>
    <lineage>
        <taxon>Eukaryota</taxon>
        <taxon>Viridiplantae</taxon>
        <taxon>Streptophyta</taxon>
        <taxon>Embryophyta</taxon>
        <taxon>Tracheophyta</taxon>
        <taxon>Spermatophyta</taxon>
        <taxon>Magnoliopsida</taxon>
        <taxon>Magnoliidae</taxon>
        <taxon>Laurales</taxon>
        <taxon>Lauraceae</taxon>
        <taxon>Persea</taxon>
    </lineage>
</organism>
<keyword evidence="2" id="KW-1185">Reference proteome</keyword>
<gene>
    <name evidence="1" type="ORF">MRB53_019909</name>
</gene>
<accession>A0ACC2KZS4</accession>
<protein>
    <submittedName>
        <fullName evidence="1">Uncharacterized protein</fullName>
    </submittedName>
</protein>
<comment type="caution">
    <text evidence="1">The sequence shown here is derived from an EMBL/GenBank/DDBJ whole genome shotgun (WGS) entry which is preliminary data.</text>
</comment>
<evidence type="ECO:0000313" key="2">
    <source>
        <dbReference type="Proteomes" id="UP001234297"/>
    </source>
</evidence>
<dbReference type="Proteomes" id="UP001234297">
    <property type="component" value="Chromosome 6"/>
</dbReference>
<reference evidence="1 2" key="1">
    <citation type="journal article" date="2022" name="Hortic Res">
        <title>A haplotype resolved chromosomal level avocado genome allows analysis of novel avocado genes.</title>
        <authorList>
            <person name="Nath O."/>
            <person name="Fletcher S.J."/>
            <person name="Hayward A."/>
            <person name="Shaw L.M."/>
            <person name="Masouleh A.K."/>
            <person name="Furtado A."/>
            <person name="Henry R.J."/>
            <person name="Mitter N."/>
        </authorList>
    </citation>
    <scope>NUCLEOTIDE SEQUENCE [LARGE SCALE GENOMIC DNA]</scope>
    <source>
        <strain evidence="2">cv. Hass</strain>
    </source>
</reference>
<sequence length="254" mass="28843">MLSLKLVRSLVLRGTIDHPFHQNNKSTHDSDDEEEHHHHPCLIFLPTRETIHETYKLAIIARDMGLNFSPDPSLSNIIFSFPSSPNKPIISLPFPFLSSAPLPHLRRIVRFSRGLFKLASRRPGPNICHSRSLSLFSRVTRQCIEDVDAFSRVLTRSGWSLFKANNNRCASDSSSSSSSASWSSSSSNGVDVEYYVFRKVEANRVRVGLWKSKAGDGDFDRVRELRLPSLDFRNAPLKVLHYVLLMTDDLFYLA</sequence>
<evidence type="ECO:0000313" key="1">
    <source>
        <dbReference type="EMBL" id="KAJ8626602.1"/>
    </source>
</evidence>
<dbReference type="EMBL" id="CM056814">
    <property type="protein sequence ID" value="KAJ8626602.1"/>
    <property type="molecule type" value="Genomic_DNA"/>
</dbReference>